<gene>
    <name evidence="4" type="ORF">GC106_37920</name>
</gene>
<name>A0ABX2F5I7_9PSEU</name>
<evidence type="ECO:0000259" key="3">
    <source>
        <dbReference type="Pfam" id="PF21036"/>
    </source>
</evidence>
<dbReference type="Gene3D" id="3.40.50.2000">
    <property type="entry name" value="Glycogen Phosphorylase B"/>
    <property type="match status" value="3"/>
</dbReference>
<dbReference type="Pfam" id="PF06722">
    <property type="entry name" value="EryCIII-like_C"/>
    <property type="match status" value="1"/>
</dbReference>
<sequence>MRVLLAAPPSTARLHNLMPLAWALRTSGHEVQIAGRPKFTETITTTGFVAVAAGTDGSGDRLAGESDVDDLTSYAALWRPSLVVWDAHAPAGAEVARAVGAASVRVLNPSDDDGPAGGPVPDATVNCLPPSLRAPEDTGHLPVRYVHYSGPSVIPAWLRRKPRRRRVLVTTQDAAGLSGTVLDPALFDTAARLRIELVCTLAEDQIPSGTTIPANVRFFDAVPVDAVLPTCAAIVHDGTAAQAMAALTNGLPQLAVGASGLAARIAEHGAGLVAGQADGPALEKLVDDASLPENARRLGAEMAAMPSPRELVPELARIAGSRAR</sequence>
<dbReference type="RefSeq" id="WP_173132786.1">
    <property type="nucleotide sequence ID" value="NZ_CBCSGW010000003.1"/>
</dbReference>
<feature type="domain" description="Erythromycin biosynthesis protein CIII-like N-terminal" evidence="3">
    <location>
        <begin position="22"/>
        <end position="56"/>
    </location>
</feature>
<dbReference type="SUPFAM" id="SSF53756">
    <property type="entry name" value="UDP-Glycosyltransferase/glycogen phosphorylase"/>
    <property type="match status" value="1"/>
</dbReference>
<evidence type="ECO:0000313" key="5">
    <source>
        <dbReference type="Proteomes" id="UP000763557"/>
    </source>
</evidence>
<evidence type="ECO:0000313" key="4">
    <source>
        <dbReference type="EMBL" id="NRN66567.1"/>
    </source>
</evidence>
<dbReference type="Proteomes" id="UP000763557">
    <property type="component" value="Unassembled WGS sequence"/>
</dbReference>
<accession>A0ABX2F5I7</accession>
<feature type="domain" description="Erythromycin biosynthesis protein CIII-like N-terminal" evidence="3">
    <location>
        <begin position="123"/>
        <end position="170"/>
    </location>
</feature>
<organism evidence="4 5">
    <name type="scientific">Kibdelosporangium persicum</name>
    <dbReference type="NCBI Taxonomy" id="2698649"/>
    <lineage>
        <taxon>Bacteria</taxon>
        <taxon>Bacillati</taxon>
        <taxon>Actinomycetota</taxon>
        <taxon>Actinomycetes</taxon>
        <taxon>Pseudonocardiales</taxon>
        <taxon>Pseudonocardiaceae</taxon>
        <taxon>Kibdelosporangium</taxon>
    </lineage>
</organism>
<dbReference type="InterPro" id="IPR048284">
    <property type="entry name" value="EryCIII-like_N"/>
</dbReference>
<keyword evidence="5" id="KW-1185">Reference proteome</keyword>
<comment type="caution">
    <text evidence="4">The sequence shown here is derived from an EMBL/GenBank/DDBJ whole genome shotgun (WGS) entry which is preliminary data.</text>
</comment>
<dbReference type="InterPro" id="IPR010610">
    <property type="entry name" value="EryCIII-like_C"/>
</dbReference>
<feature type="domain" description="Erythromycin biosynthesis protein CIII-like C-terminal" evidence="2">
    <location>
        <begin position="186"/>
        <end position="316"/>
    </location>
</feature>
<protein>
    <submittedName>
        <fullName evidence="4">Desosaminyltransferase OleGI</fullName>
    </submittedName>
</protein>
<evidence type="ECO:0000256" key="1">
    <source>
        <dbReference type="ARBA" id="ARBA00022679"/>
    </source>
</evidence>
<keyword evidence="1" id="KW-0808">Transferase</keyword>
<proteinExistence type="predicted"/>
<dbReference type="Pfam" id="PF21036">
    <property type="entry name" value="EryCIII-like_N"/>
    <property type="match status" value="2"/>
</dbReference>
<evidence type="ECO:0000259" key="2">
    <source>
        <dbReference type="Pfam" id="PF06722"/>
    </source>
</evidence>
<reference evidence="4 5" key="1">
    <citation type="submission" date="2020-01" db="EMBL/GenBank/DDBJ databases">
        <title>Kibdelosporangium persica a novel Actinomycetes from a hot desert in Iran.</title>
        <authorList>
            <person name="Safaei N."/>
            <person name="Zaburannyi N."/>
            <person name="Mueller R."/>
            <person name="Wink J."/>
        </authorList>
    </citation>
    <scope>NUCLEOTIDE SEQUENCE [LARGE SCALE GENOMIC DNA]</scope>
    <source>
        <strain evidence="4 5">4NS15</strain>
    </source>
</reference>
<dbReference type="EMBL" id="JAAATY010000010">
    <property type="protein sequence ID" value="NRN66567.1"/>
    <property type="molecule type" value="Genomic_DNA"/>
</dbReference>